<dbReference type="InterPro" id="IPR027417">
    <property type="entry name" value="P-loop_NTPase"/>
</dbReference>
<dbReference type="InterPro" id="IPR003593">
    <property type="entry name" value="AAA+_ATPase"/>
</dbReference>
<dbReference type="GO" id="GO:0005524">
    <property type="term" value="F:ATP binding"/>
    <property type="evidence" value="ECO:0007669"/>
    <property type="project" value="InterPro"/>
</dbReference>
<dbReference type="Gene3D" id="3.40.50.300">
    <property type="entry name" value="P-loop containing nucleotide triphosphate hydrolases"/>
    <property type="match status" value="1"/>
</dbReference>
<evidence type="ECO:0000313" key="3">
    <source>
        <dbReference type="Proteomes" id="UP000315647"/>
    </source>
</evidence>
<dbReference type="InterPro" id="IPR041685">
    <property type="entry name" value="AAA_GajA/Old/RecF-like"/>
</dbReference>
<dbReference type="Pfam" id="PF13304">
    <property type="entry name" value="AAA_21"/>
    <property type="match status" value="1"/>
</dbReference>
<reference evidence="2 3" key="1">
    <citation type="submission" date="2019-03" db="EMBL/GenBank/DDBJ databases">
        <title>Deep-cultivation of Planctomycetes and their phenomic and genomic characterization uncovers novel biology.</title>
        <authorList>
            <person name="Wiegand S."/>
            <person name="Jogler M."/>
            <person name="Boedeker C."/>
            <person name="Pinto D."/>
            <person name="Vollmers J."/>
            <person name="Rivas-Marin E."/>
            <person name="Kohn T."/>
            <person name="Peeters S.H."/>
            <person name="Heuer A."/>
            <person name="Rast P."/>
            <person name="Oberbeckmann S."/>
            <person name="Bunk B."/>
            <person name="Jeske O."/>
            <person name="Meyerdierks A."/>
            <person name="Storesund J.E."/>
            <person name="Kallscheuer N."/>
            <person name="Luecker S."/>
            <person name="Lage O.M."/>
            <person name="Pohl T."/>
            <person name="Merkel B.J."/>
            <person name="Hornburger P."/>
            <person name="Mueller R.-W."/>
            <person name="Bruemmer F."/>
            <person name="Labrenz M."/>
            <person name="Spormann A.M."/>
            <person name="Op den Camp H."/>
            <person name="Overmann J."/>
            <person name="Amann R."/>
            <person name="Jetten M.S.M."/>
            <person name="Mascher T."/>
            <person name="Medema M.H."/>
            <person name="Devos D.P."/>
            <person name="Kaster A.-K."/>
            <person name="Ovreas L."/>
            <person name="Rohde M."/>
            <person name="Galperin M.Y."/>
            <person name="Jogler C."/>
        </authorList>
    </citation>
    <scope>NUCLEOTIDE SEQUENCE [LARGE SCALE GENOMIC DNA]</scope>
    <source>
        <strain evidence="2 3">Enr10</strain>
    </source>
</reference>
<dbReference type="InterPro" id="IPR051396">
    <property type="entry name" value="Bact_Antivir_Def_Nuclease"/>
</dbReference>
<dbReference type="AlphaFoldDB" id="A0A517PZK7"/>
<dbReference type="GO" id="GO:0016887">
    <property type="term" value="F:ATP hydrolysis activity"/>
    <property type="evidence" value="ECO:0007669"/>
    <property type="project" value="InterPro"/>
</dbReference>
<dbReference type="CDD" id="cd00267">
    <property type="entry name" value="ABC_ATPase"/>
    <property type="match status" value="1"/>
</dbReference>
<dbReference type="PANTHER" id="PTHR43581:SF4">
    <property type="entry name" value="ATP_GTP PHOSPHATASE"/>
    <property type="match status" value="1"/>
</dbReference>
<name>A0A517PZK7_9PLAN</name>
<evidence type="ECO:0000313" key="2">
    <source>
        <dbReference type="EMBL" id="QDT24813.1"/>
    </source>
</evidence>
<proteinExistence type="predicted"/>
<accession>A0A517PZK7</accession>
<sequence>MILKKINLVNYRGFEQIEFDFHERVTVIAGVNGVGKSGILLALTAMLSRALRDFTPSSKEVIYFKDEDIFGDKKSLQVSSVLQVAEHTCHITIQRVAESDEGNIVSLMFENLVAGEDKTGLDSAQAETSKVLRKLKERRSQPLAIYFSPQRQLPGKPRVLPPTEPFSVERAYQTALENRPVELRDFMHWFRVQEELADEHQPQRLKVLETLKGVVTTFLSDFSNLRLEMEPLRLMINKLGVPLAINQLSDGERGILAILFDITRRLSIANPDLKDPIKDGKAIILIDEIDLHLHPTIQRKVLRQFTNTFQNCQFIVTTHSPQVIGQSHASSIRALERDEEDNKVKWVPVTQSFGMDSNWVLQRIMGALPRDFEIEQNLRKIADAIDDGNWDSARAMVMEIEEDIGIFPELQEWKSMLDRIELLENEANNENEPS</sequence>
<dbReference type="EMBL" id="CP037421">
    <property type="protein sequence ID" value="QDT24813.1"/>
    <property type="molecule type" value="Genomic_DNA"/>
</dbReference>
<dbReference type="PANTHER" id="PTHR43581">
    <property type="entry name" value="ATP/GTP PHOSPHATASE"/>
    <property type="match status" value="1"/>
</dbReference>
<dbReference type="Proteomes" id="UP000315647">
    <property type="component" value="Chromosome"/>
</dbReference>
<dbReference type="RefSeq" id="WP_145447837.1">
    <property type="nucleotide sequence ID" value="NZ_CP037421.1"/>
</dbReference>
<organism evidence="2 3">
    <name type="scientific">Gimesia panareensis</name>
    <dbReference type="NCBI Taxonomy" id="2527978"/>
    <lineage>
        <taxon>Bacteria</taxon>
        <taxon>Pseudomonadati</taxon>
        <taxon>Planctomycetota</taxon>
        <taxon>Planctomycetia</taxon>
        <taxon>Planctomycetales</taxon>
        <taxon>Planctomycetaceae</taxon>
        <taxon>Gimesia</taxon>
    </lineage>
</organism>
<dbReference type="Pfam" id="PF13175">
    <property type="entry name" value="AAA_15"/>
    <property type="match status" value="1"/>
</dbReference>
<keyword evidence="3" id="KW-1185">Reference proteome</keyword>
<evidence type="ECO:0000259" key="1">
    <source>
        <dbReference type="SMART" id="SM00382"/>
    </source>
</evidence>
<protein>
    <submittedName>
        <fullName evidence="2">Recombination protein F</fullName>
    </submittedName>
</protein>
<feature type="domain" description="AAA+ ATPase" evidence="1">
    <location>
        <begin position="22"/>
        <end position="350"/>
    </location>
</feature>
<dbReference type="InterPro" id="IPR003959">
    <property type="entry name" value="ATPase_AAA_core"/>
</dbReference>
<dbReference type="SUPFAM" id="SSF52540">
    <property type="entry name" value="P-loop containing nucleoside triphosphate hydrolases"/>
    <property type="match status" value="1"/>
</dbReference>
<dbReference type="SMART" id="SM00382">
    <property type="entry name" value="AAA"/>
    <property type="match status" value="1"/>
</dbReference>
<gene>
    <name evidence="2" type="ORF">Enr10x_01050</name>
</gene>